<evidence type="ECO:0000259" key="13">
    <source>
        <dbReference type="PROSITE" id="PS50191"/>
    </source>
</evidence>
<dbReference type="SMART" id="SM00325">
    <property type="entry name" value="RhoGEF"/>
    <property type="match status" value="1"/>
</dbReference>
<dbReference type="SUPFAM" id="SSF50729">
    <property type="entry name" value="PH domain-like"/>
    <property type="match status" value="1"/>
</dbReference>
<accession>A0A1E1XMS1</accession>
<dbReference type="Pfam" id="PF00621">
    <property type="entry name" value="RhoGEF"/>
    <property type="match status" value="1"/>
</dbReference>
<evidence type="ECO:0000256" key="5">
    <source>
        <dbReference type="ARBA" id="ARBA00022658"/>
    </source>
</evidence>
<keyword evidence="2 7" id="KW-0728">SH3 domain</keyword>
<dbReference type="InterPro" id="IPR035534">
    <property type="entry name" value="DBS_PH"/>
</dbReference>
<dbReference type="Pfam" id="PF13716">
    <property type="entry name" value="CRAL_TRIO_2"/>
    <property type="match status" value="1"/>
</dbReference>
<dbReference type="GO" id="GO:0035556">
    <property type="term" value="P:intracellular signal transduction"/>
    <property type="evidence" value="ECO:0007669"/>
    <property type="project" value="InterPro"/>
</dbReference>
<dbReference type="InterPro" id="IPR011993">
    <property type="entry name" value="PH-like_dom_sf"/>
</dbReference>
<dbReference type="PROSITE" id="PS50191">
    <property type="entry name" value="CRAL_TRIO"/>
    <property type="match status" value="1"/>
</dbReference>
<name>A0A1E1XMS1_AMBSC</name>
<dbReference type="InterPro" id="IPR056466">
    <property type="entry name" value="Spectrin_DBS"/>
</dbReference>
<evidence type="ECO:0000259" key="10">
    <source>
        <dbReference type="PROSITE" id="PS50002"/>
    </source>
</evidence>
<feature type="non-terminal residue" evidence="14">
    <location>
        <position position="1"/>
    </location>
</feature>
<evidence type="ECO:0000256" key="1">
    <source>
        <dbReference type="ARBA" id="ARBA00004496"/>
    </source>
</evidence>
<dbReference type="EMBL" id="GFAA01002899">
    <property type="protein sequence ID" value="JAU00536.1"/>
    <property type="molecule type" value="mRNA"/>
</dbReference>
<evidence type="ECO:0000256" key="8">
    <source>
        <dbReference type="SAM" id="Coils"/>
    </source>
</evidence>
<feature type="compositionally biased region" description="Acidic residues" evidence="9">
    <location>
        <begin position="909"/>
        <end position="920"/>
    </location>
</feature>
<feature type="region of interest" description="Disordered" evidence="9">
    <location>
        <begin position="986"/>
        <end position="1009"/>
    </location>
</feature>
<dbReference type="SMART" id="SM00326">
    <property type="entry name" value="SH3"/>
    <property type="match status" value="1"/>
</dbReference>
<dbReference type="SMART" id="SM00150">
    <property type="entry name" value="SPEC"/>
    <property type="match status" value="1"/>
</dbReference>
<dbReference type="Gene3D" id="2.30.30.40">
    <property type="entry name" value="SH3 Domains"/>
    <property type="match status" value="1"/>
</dbReference>
<dbReference type="InterPro" id="IPR001331">
    <property type="entry name" value="GDS_CDC24_CS"/>
</dbReference>
<dbReference type="InterPro" id="IPR001849">
    <property type="entry name" value="PH_domain"/>
</dbReference>
<dbReference type="Pfam" id="PF23289">
    <property type="entry name" value="Spectrin_5"/>
    <property type="match status" value="1"/>
</dbReference>
<organism evidence="14">
    <name type="scientific">Amblyomma sculptum</name>
    <name type="common">Tick</name>
    <dbReference type="NCBI Taxonomy" id="1581419"/>
    <lineage>
        <taxon>Eukaryota</taxon>
        <taxon>Metazoa</taxon>
        <taxon>Ecdysozoa</taxon>
        <taxon>Arthropoda</taxon>
        <taxon>Chelicerata</taxon>
        <taxon>Arachnida</taxon>
        <taxon>Acari</taxon>
        <taxon>Parasitiformes</taxon>
        <taxon>Ixodida</taxon>
        <taxon>Ixodoidea</taxon>
        <taxon>Ixodidae</taxon>
        <taxon>Amblyomminae</taxon>
        <taxon>Amblyomma</taxon>
    </lineage>
</organism>
<dbReference type="SUPFAM" id="SSF46966">
    <property type="entry name" value="Spectrin repeat"/>
    <property type="match status" value="1"/>
</dbReference>
<dbReference type="PROSITE" id="PS00741">
    <property type="entry name" value="DH_1"/>
    <property type="match status" value="1"/>
</dbReference>
<dbReference type="PROSITE" id="PS50010">
    <property type="entry name" value="DH_2"/>
    <property type="match status" value="1"/>
</dbReference>
<dbReference type="Pfam" id="PF00435">
    <property type="entry name" value="Spectrin"/>
    <property type="match status" value="1"/>
</dbReference>
<feature type="domain" description="PH" evidence="11">
    <location>
        <begin position="702"/>
        <end position="814"/>
    </location>
</feature>
<keyword evidence="5" id="KW-0344">Guanine-nucleotide releasing factor</keyword>
<dbReference type="InterPro" id="IPR036865">
    <property type="entry name" value="CRAL-TRIO_dom_sf"/>
</dbReference>
<comment type="similarity">
    <text evidence="6">Belongs to the MCF2 family.</text>
</comment>
<dbReference type="SUPFAM" id="SSF52087">
    <property type="entry name" value="CRAL/TRIO domain"/>
    <property type="match status" value="1"/>
</dbReference>
<sequence>QDAELGFVLVVDRRKDKWNSVKTVLLKISGYFPGIIQVVFVLKPVGFLQKALSEVSNKLFKEEFKFRIVMCNNLEELHEYIDPGQLTEDLGGLIPYDHERWMEQRMAVEMFTGSLKEVTECVREATQRLRDTELPNDVCSTVELLRAQGGQYQELKEDLLNASQHGHQLLRCVRPPSPAPADRALGAPGATPAQRLVNVCAVERLLQQLHSAEHGFDAFWSAHQKRLNECLELRKFEQEFRELQANMAANSRELAAMQAVGDSVAQVDSLLHEMDEFRALAEEDLEKAEQLRQAGRGLIMASHYAVDSIEPKCVELERMCADFQEQLRLRMDVLHRYRDLQERIDKANKWCSQGVELLATLDIERCSSPEFARSALQDIDTFLNSSSEFKLGDPREFHRFFKDFINSDSKPLLQQVLKRVDDVKLMCENKQASLRKLVARQVRPVQAVAPEPSTVQQDTLAYDAEARLYPSKKAASKHVEVCFAQNEGVDSGLQSLEILQDKKGHVMTELIETEKTYVHELYSIIQGYKKEMSNPEMKHLVPHSLYGKADILFGNMEALYQFHNDVFLEDLQNCRSTPELVGTCFVQRKETFHKLYSTYCMNKPKSEALRLQCANDNAFFKECQRKLNHKLPLDAYLLKPVQRITKYQLLLKDLLKYSEGSGEQYELQEAVNTMLDVLKHVNDSMHQVSITGFHGSLADYGKLLLQGMFNVWMEKKKKDRMRELRFKPSQRYIFLYEHLVLFTKKYGRDDNPSYAFKNALKTSQIGLTENFKGSRGDKRKFEVWLHGRTQVFIIQAPSVECKELWVKNIKQVLLQQFEHLKDESKRQHYEKYEQLNGVKPQSPSSRVRHTISGMSWESRRVADNNNSRSGCQRASRVLGRRATFPALRSYGANGELSDHEDGWSTDDLSQSEDEEEDEGDIFVTSEVGGSYVALGDYEAVDVGEASLVEGQPVQVLRVGCAGWWYVRCLGGGGREGWVPAAYLGPSGRAHHTARSSPSVSSQDSGTGGLHHAISRISMASNLSSTSLDGGM</sequence>
<dbReference type="InterPro" id="IPR035899">
    <property type="entry name" value="DBL_dom_sf"/>
</dbReference>
<dbReference type="PANTHER" id="PTHR22826">
    <property type="entry name" value="RHO GUANINE EXCHANGE FACTOR-RELATED"/>
    <property type="match status" value="1"/>
</dbReference>
<keyword evidence="4" id="KW-0597">Phosphoprotein</keyword>
<dbReference type="InterPro" id="IPR001452">
    <property type="entry name" value="SH3_domain"/>
</dbReference>
<dbReference type="CDD" id="cd00160">
    <property type="entry name" value="RhoGEF"/>
    <property type="match status" value="1"/>
</dbReference>
<dbReference type="Pfam" id="PF22697">
    <property type="entry name" value="SOS1_NGEF_PH"/>
    <property type="match status" value="1"/>
</dbReference>
<evidence type="ECO:0000256" key="7">
    <source>
        <dbReference type="PROSITE-ProRule" id="PRU00192"/>
    </source>
</evidence>
<dbReference type="PANTHER" id="PTHR22826:SF211">
    <property type="entry name" value="LD43457P"/>
    <property type="match status" value="1"/>
</dbReference>
<dbReference type="PROSITE" id="PS50002">
    <property type="entry name" value="SH3"/>
    <property type="match status" value="1"/>
</dbReference>
<dbReference type="InterPro" id="IPR051336">
    <property type="entry name" value="RhoGEF_Guanine_NuclExch_SF"/>
</dbReference>
<evidence type="ECO:0000256" key="2">
    <source>
        <dbReference type="ARBA" id="ARBA00022443"/>
    </source>
</evidence>
<reference evidence="14" key="1">
    <citation type="submission" date="2016-09" db="EMBL/GenBank/DDBJ databases">
        <authorList>
            <person name="Capua I."/>
            <person name="De Benedictis P."/>
            <person name="Joannis T."/>
            <person name="Lombin L.H."/>
            <person name="Cattoli G."/>
        </authorList>
    </citation>
    <scope>NUCLEOTIDE SEQUENCE</scope>
</reference>
<feature type="region of interest" description="Disordered" evidence="9">
    <location>
        <begin position="892"/>
        <end position="922"/>
    </location>
</feature>
<evidence type="ECO:0000256" key="4">
    <source>
        <dbReference type="ARBA" id="ARBA00022553"/>
    </source>
</evidence>
<dbReference type="InterPro" id="IPR001251">
    <property type="entry name" value="CRAL-TRIO_dom"/>
</dbReference>
<keyword evidence="8" id="KW-0175">Coiled coil</keyword>
<dbReference type="CDD" id="cd00170">
    <property type="entry name" value="SEC14"/>
    <property type="match status" value="1"/>
</dbReference>
<keyword evidence="3" id="KW-0963">Cytoplasm</keyword>
<dbReference type="CDD" id="cd11856">
    <property type="entry name" value="SH3_p47phox_like"/>
    <property type="match status" value="1"/>
</dbReference>
<reference evidence="14" key="2">
    <citation type="journal article" date="2017" name="Front. Cell. Infect. Microbiol.">
        <title>Analysis of the Salivary Gland Transcriptome of Unfed and Partially Fed Amblyomma sculptum Ticks and Descriptive Proteome of the Saliva.</title>
        <authorList>
            <person name="Esteves E."/>
            <person name="Maruyama S.R."/>
            <person name="Kawahara R."/>
            <person name="Fujita A."/>
            <person name="Martins L.A."/>
            <person name="Righi A.A."/>
            <person name="Costa F.B."/>
            <person name="Palmisano G."/>
            <person name="Labruna M.B."/>
            <person name="Sa-Nunes A."/>
            <person name="Ribeiro J.M.C."/>
            <person name="Fogaca A.C."/>
        </authorList>
    </citation>
    <scope>NUCLEOTIDE SEQUENCE</scope>
</reference>
<proteinExistence type="evidence at transcript level"/>
<dbReference type="CDD" id="cd01227">
    <property type="entry name" value="PH_Dbs"/>
    <property type="match status" value="1"/>
</dbReference>
<dbReference type="Gene3D" id="3.40.525.10">
    <property type="entry name" value="CRAL-TRIO lipid binding domain"/>
    <property type="match status" value="1"/>
</dbReference>
<dbReference type="SUPFAM" id="SSF50044">
    <property type="entry name" value="SH3-domain"/>
    <property type="match status" value="1"/>
</dbReference>
<comment type="subcellular location">
    <subcellularLocation>
        <location evidence="1">Cytoplasm</location>
    </subcellularLocation>
</comment>
<feature type="domain" description="CRAL-TRIO" evidence="13">
    <location>
        <begin position="1"/>
        <end position="98"/>
    </location>
</feature>
<evidence type="ECO:0000259" key="11">
    <source>
        <dbReference type="PROSITE" id="PS50003"/>
    </source>
</evidence>
<evidence type="ECO:0000256" key="9">
    <source>
        <dbReference type="SAM" id="MobiDB-lite"/>
    </source>
</evidence>
<protein>
    <submittedName>
        <fullName evidence="14">Putative guanine nucleotide exchange factor for rho and rac gtpase</fullName>
    </submittedName>
</protein>
<dbReference type="InterPro" id="IPR036028">
    <property type="entry name" value="SH3-like_dom_sf"/>
</dbReference>
<dbReference type="FunFam" id="2.30.29.30:FF:000078">
    <property type="entry name" value="Guanine nucleotide exchange factor DBS"/>
    <property type="match status" value="1"/>
</dbReference>
<dbReference type="AlphaFoldDB" id="A0A1E1XMS1"/>
<dbReference type="InterPro" id="IPR055251">
    <property type="entry name" value="SOS1_NGEF_PH"/>
</dbReference>
<dbReference type="GO" id="GO:0005737">
    <property type="term" value="C:cytoplasm"/>
    <property type="evidence" value="ECO:0007669"/>
    <property type="project" value="UniProtKB-SubCell"/>
</dbReference>
<dbReference type="InterPro" id="IPR002017">
    <property type="entry name" value="Spectrin_repeat"/>
</dbReference>
<dbReference type="InterPro" id="IPR000219">
    <property type="entry name" value="DH_dom"/>
</dbReference>
<evidence type="ECO:0000256" key="6">
    <source>
        <dbReference type="ARBA" id="ARBA00049987"/>
    </source>
</evidence>
<feature type="compositionally biased region" description="Polar residues" evidence="9">
    <location>
        <begin position="994"/>
        <end position="1004"/>
    </location>
</feature>
<dbReference type="SMART" id="SM00233">
    <property type="entry name" value="PH"/>
    <property type="match status" value="1"/>
</dbReference>
<dbReference type="Gene3D" id="1.20.58.60">
    <property type="match status" value="1"/>
</dbReference>
<dbReference type="CDD" id="cd00176">
    <property type="entry name" value="SPEC"/>
    <property type="match status" value="1"/>
</dbReference>
<dbReference type="Gene3D" id="1.20.900.10">
    <property type="entry name" value="Dbl homology (DH) domain"/>
    <property type="match status" value="1"/>
</dbReference>
<feature type="coiled-coil region" evidence="8">
    <location>
        <begin position="233"/>
        <end position="294"/>
    </location>
</feature>
<dbReference type="Gene3D" id="2.30.29.30">
    <property type="entry name" value="Pleckstrin-homology domain (PH domain)/Phosphotyrosine-binding domain (PTB)"/>
    <property type="match status" value="1"/>
</dbReference>
<dbReference type="PROSITE" id="PS50003">
    <property type="entry name" value="PH_DOMAIN"/>
    <property type="match status" value="1"/>
</dbReference>
<feature type="domain" description="DH" evidence="12">
    <location>
        <begin position="502"/>
        <end position="684"/>
    </location>
</feature>
<evidence type="ECO:0000313" key="14">
    <source>
        <dbReference type="EMBL" id="JAU00536.1"/>
    </source>
</evidence>
<evidence type="ECO:0000256" key="3">
    <source>
        <dbReference type="ARBA" id="ARBA00022490"/>
    </source>
</evidence>
<dbReference type="SUPFAM" id="SSF48065">
    <property type="entry name" value="DBL homology domain (DH-domain)"/>
    <property type="match status" value="1"/>
</dbReference>
<dbReference type="GO" id="GO:0005085">
    <property type="term" value="F:guanyl-nucleotide exchange factor activity"/>
    <property type="evidence" value="ECO:0007669"/>
    <property type="project" value="UniProtKB-KW"/>
</dbReference>
<dbReference type="Pfam" id="PF00018">
    <property type="entry name" value="SH3_1"/>
    <property type="match status" value="1"/>
</dbReference>
<dbReference type="InterPro" id="IPR018159">
    <property type="entry name" value="Spectrin/alpha-actinin"/>
</dbReference>
<evidence type="ECO:0000259" key="12">
    <source>
        <dbReference type="PROSITE" id="PS50010"/>
    </source>
</evidence>
<feature type="domain" description="SH3" evidence="10">
    <location>
        <begin position="926"/>
        <end position="988"/>
    </location>
</feature>